<dbReference type="InterPro" id="IPR001977">
    <property type="entry name" value="Depp_CoAkinase"/>
</dbReference>
<sequence length="205" mass="22257">MFKIGLTGGIGSGKSRVADMLVEWGATLVDTDEIARALTAVGGAAMPAIEAEFGAQALTPDGALNREWMRERAFSDPQARRRLEAVLHPIISEETRRQAAAATGSYLVFDVPLLVESLARWRGRVDRICVVDCDPDTQVARVQVRSGLTEPAIRRIMAAQAARQTRLDIADDVITNDGATSPEQLRAQAKILHDRWLALAATTGR</sequence>
<gene>
    <name evidence="5 7" type="primary">coaE</name>
    <name evidence="7" type="ORF">P8T11_22435</name>
</gene>
<feature type="binding site" evidence="5">
    <location>
        <begin position="11"/>
        <end position="16"/>
    </location>
    <ligand>
        <name>ATP</name>
        <dbReference type="ChEBI" id="CHEBI:30616"/>
    </ligand>
</feature>
<dbReference type="PROSITE" id="PS51219">
    <property type="entry name" value="DPCK"/>
    <property type="match status" value="1"/>
</dbReference>
<evidence type="ECO:0000313" key="7">
    <source>
        <dbReference type="EMBL" id="WFP07057.1"/>
    </source>
</evidence>
<name>A0ABY8GQS6_9BURK</name>
<dbReference type="EMBL" id="CP121261">
    <property type="protein sequence ID" value="WFP07057.1"/>
    <property type="molecule type" value="Genomic_DNA"/>
</dbReference>
<dbReference type="PANTHER" id="PTHR10695:SF46">
    <property type="entry name" value="BIFUNCTIONAL COENZYME A SYNTHASE-RELATED"/>
    <property type="match status" value="1"/>
</dbReference>
<evidence type="ECO:0000256" key="6">
    <source>
        <dbReference type="NCBIfam" id="TIGR00152"/>
    </source>
</evidence>
<evidence type="ECO:0000256" key="5">
    <source>
        <dbReference type="HAMAP-Rule" id="MF_00376"/>
    </source>
</evidence>
<dbReference type="NCBIfam" id="TIGR00152">
    <property type="entry name" value="dephospho-CoA kinase"/>
    <property type="match status" value="1"/>
</dbReference>
<dbReference type="CDD" id="cd02022">
    <property type="entry name" value="DPCK"/>
    <property type="match status" value="1"/>
</dbReference>
<comment type="subcellular location">
    <subcellularLocation>
        <location evidence="5">Cytoplasm</location>
    </subcellularLocation>
</comment>
<dbReference type="Proteomes" id="UP001214170">
    <property type="component" value="Chromosome"/>
</dbReference>
<keyword evidence="5 7" id="KW-0418">Kinase</keyword>
<dbReference type="PANTHER" id="PTHR10695">
    <property type="entry name" value="DEPHOSPHO-COA KINASE-RELATED"/>
    <property type="match status" value="1"/>
</dbReference>
<dbReference type="GO" id="GO:0004140">
    <property type="term" value="F:dephospho-CoA kinase activity"/>
    <property type="evidence" value="ECO:0007669"/>
    <property type="project" value="UniProtKB-EC"/>
</dbReference>
<dbReference type="InterPro" id="IPR027417">
    <property type="entry name" value="P-loop_NTPase"/>
</dbReference>
<keyword evidence="3 5" id="KW-0067">ATP-binding</keyword>
<proteinExistence type="inferred from homology"/>
<evidence type="ECO:0000313" key="8">
    <source>
        <dbReference type="Proteomes" id="UP001214170"/>
    </source>
</evidence>
<keyword evidence="2 5" id="KW-0547">Nucleotide-binding</keyword>
<evidence type="ECO:0000256" key="2">
    <source>
        <dbReference type="ARBA" id="ARBA00022741"/>
    </source>
</evidence>
<comment type="pathway">
    <text evidence="5">Cofactor biosynthesis; coenzyme A biosynthesis; CoA from (R)-pantothenate: step 5/5.</text>
</comment>
<dbReference type="Pfam" id="PF01121">
    <property type="entry name" value="CoaE"/>
    <property type="match status" value="1"/>
</dbReference>
<dbReference type="SUPFAM" id="SSF52540">
    <property type="entry name" value="P-loop containing nucleoside triphosphate hydrolases"/>
    <property type="match status" value="1"/>
</dbReference>
<organism evidence="7 8">
    <name type="scientific">Achromobacter spanius</name>
    <dbReference type="NCBI Taxonomy" id="217203"/>
    <lineage>
        <taxon>Bacteria</taxon>
        <taxon>Pseudomonadati</taxon>
        <taxon>Pseudomonadota</taxon>
        <taxon>Betaproteobacteria</taxon>
        <taxon>Burkholderiales</taxon>
        <taxon>Alcaligenaceae</taxon>
        <taxon>Achromobacter</taxon>
    </lineage>
</organism>
<accession>A0ABY8GQS6</accession>
<dbReference type="Gene3D" id="3.40.50.300">
    <property type="entry name" value="P-loop containing nucleotide triphosphate hydrolases"/>
    <property type="match status" value="1"/>
</dbReference>
<protein>
    <recommendedName>
        <fullName evidence="5 6">Dephospho-CoA kinase</fullName>
        <ecNumber evidence="5 6">2.7.1.24</ecNumber>
    </recommendedName>
    <alternativeName>
        <fullName evidence="5">Dephosphocoenzyme A kinase</fullName>
    </alternativeName>
</protein>
<comment type="similarity">
    <text evidence="1 5">Belongs to the CoaE family.</text>
</comment>
<keyword evidence="4 5" id="KW-0173">Coenzyme A biosynthesis</keyword>
<keyword evidence="5 7" id="KW-0808">Transferase</keyword>
<evidence type="ECO:0000256" key="4">
    <source>
        <dbReference type="ARBA" id="ARBA00022993"/>
    </source>
</evidence>
<reference evidence="7 8" key="1">
    <citation type="submission" date="2023-03" db="EMBL/GenBank/DDBJ databases">
        <title>Achromobacter spanius LIG8.</title>
        <authorList>
            <person name="Shrestha S."/>
        </authorList>
    </citation>
    <scope>NUCLEOTIDE SEQUENCE [LARGE SCALE GENOMIC DNA]</scope>
    <source>
        <strain evidence="7 8">LIG8</strain>
    </source>
</reference>
<keyword evidence="8" id="KW-1185">Reference proteome</keyword>
<dbReference type="RefSeq" id="WP_268079956.1">
    <property type="nucleotide sequence ID" value="NZ_CP106885.1"/>
</dbReference>
<dbReference type="EC" id="2.7.1.24" evidence="5 6"/>
<comment type="function">
    <text evidence="5">Catalyzes the phosphorylation of the 3'-hydroxyl group of dephosphocoenzyme A to form coenzyme A.</text>
</comment>
<dbReference type="HAMAP" id="MF_00376">
    <property type="entry name" value="Dephospho_CoA_kinase"/>
    <property type="match status" value="1"/>
</dbReference>
<evidence type="ECO:0000256" key="1">
    <source>
        <dbReference type="ARBA" id="ARBA00009018"/>
    </source>
</evidence>
<keyword evidence="5" id="KW-0963">Cytoplasm</keyword>
<evidence type="ECO:0000256" key="3">
    <source>
        <dbReference type="ARBA" id="ARBA00022840"/>
    </source>
</evidence>
<comment type="catalytic activity">
    <reaction evidence="5">
        <text>3'-dephospho-CoA + ATP = ADP + CoA + H(+)</text>
        <dbReference type="Rhea" id="RHEA:18245"/>
        <dbReference type="ChEBI" id="CHEBI:15378"/>
        <dbReference type="ChEBI" id="CHEBI:30616"/>
        <dbReference type="ChEBI" id="CHEBI:57287"/>
        <dbReference type="ChEBI" id="CHEBI:57328"/>
        <dbReference type="ChEBI" id="CHEBI:456216"/>
        <dbReference type="EC" id="2.7.1.24"/>
    </reaction>
</comment>